<feature type="domain" description="Sodium/calcium exchanger membrane region" evidence="6">
    <location>
        <begin position="9"/>
        <end position="147"/>
    </location>
</feature>
<sequence>MPSEMTLDVLLFIISIPVILKSSDVFIEGTSKLAKMLGVSDFVIGITIVALGTSLPELASDSYASYIDHGNIAAGDIIGSNITNIALVLGLTCVIRPLTVKHTEIYSGKMHLLILTLASIFILASGGIGRIGGIAFIIAYILYLWHSVRVYREIGVETIGKDGFIKNVSEVLIGLAGILIGARFLVNSIIGLSTALGVSEYLIALLLMSIGTSLPELSVSIQAARKGYMTMALGNIIGSNVANMLWIFGITAVIRPVNIASGVIVVQLAFMLLLSALLLIFKSTGYVIDRKEGAVFLGIYAVFVLVSIISGSNPTGLHQ</sequence>
<dbReference type="EMBL" id="FZMP01000082">
    <property type="protein sequence ID" value="SNQ60245.1"/>
    <property type="molecule type" value="Genomic_DNA"/>
</dbReference>
<feature type="domain" description="Sodium/calcium exchanger membrane region" evidence="6">
    <location>
        <begin position="172"/>
        <end position="308"/>
    </location>
</feature>
<name>A0A284VLV0_9EURY</name>
<feature type="transmembrane region" description="Helical" evidence="5">
    <location>
        <begin position="260"/>
        <end position="281"/>
    </location>
</feature>
<organism evidence="7 8">
    <name type="scientific">Candidatus Methanoperedens nitratireducens</name>
    <dbReference type="NCBI Taxonomy" id="1392998"/>
    <lineage>
        <taxon>Archaea</taxon>
        <taxon>Methanobacteriati</taxon>
        <taxon>Methanobacteriota</taxon>
        <taxon>Stenosarchaea group</taxon>
        <taxon>Methanomicrobia</taxon>
        <taxon>Methanosarcinales</taxon>
        <taxon>ANME-2 cluster</taxon>
        <taxon>Candidatus Methanoperedentaceae</taxon>
        <taxon>Candidatus Methanoperedens</taxon>
    </lineage>
</organism>
<dbReference type="InterPro" id="IPR044880">
    <property type="entry name" value="NCX_ion-bd_dom_sf"/>
</dbReference>
<evidence type="ECO:0000256" key="5">
    <source>
        <dbReference type="SAM" id="Phobius"/>
    </source>
</evidence>
<evidence type="ECO:0000256" key="2">
    <source>
        <dbReference type="ARBA" id="ARBA00022692"/>
    </source>
</evidence>
<dbReference type="InterPro" id="IPR004837">
    <property type="entry name" value="NaCa_Exmemb"/>
</dbReference>
<keyword evidence="3 5" id="KW-1133">Transmembrane helix</keyword>
<dbReference type="GO" id="GO:0005262">
    <property type="term" value="F:calcium channel activity"/>
    <property type="evidence" value="ECO:0007669"/>
    <property type="project" value="TreeGrafter"/>
</dbReference>
<evidence type="ECO:0000256" key="3">
    <source>
        <dbReference type="ARBA" id="ARBA00022989"/>
    </source>
</evidence>
<dbReference type="GO" id="GO:0005886">
    <property type="term" value="C:plasma membrane"/>
    <property type="evidence" value="ECO:0007669"/>
    <property type="project" value="TreeGrafter"/>
</dbReference>
<dbReference type="OrthoDB" id="142185at2157"/>
<evidence type="ECO:0000259" key="6">
    <source>
        <dbReference type="Pfam" id="PF01699"/>
    </source>
</evidence>
<feature type="transmembrane region" description="Helical" evidence="5">
    <location>
        <begin position="293"/>
        <end position="312"/>
    </location>
</feature>
<feature type="transmembrane region" description="Helical" evidence="5">
    <location>
        <begin position="233"/>
        <end position="254"/>
    </location>
</feature>
<dbReference type="NCBIfam" id="TIGR00367">
    <property type="entry name" value="calcium/sodium antiporter"/>
    <property type="match status" value="1"/>
</dbReference>
<dbReference type="PANTHER" id="PTHR10846:SF8">
    <property type="entry name" value="INNER MEMBRANE PROTEIN YRBG"/>
    <property type="match status" value="1"/>
</dbReference>
<keyword evidence="2 5" id="KW-0812">Transmembrane</keyword>
<accession>A0A284VLV0</accession>
<proteinExistence type="predicted"/>
<dbReference type="PANTHER" id="PTHR10846">
    <property type="entry name" value="SODIUM/POTASSIUM/CALCIUM EXCHANGER"/>
    <property type="match status" value="1"/>
</dbReference>
<dbReference type="GO" id="GO:0006874">
    <property type="term" value="P:intracellular calcium ion homeostasis"/>
    <property type="evidence" value="ECO:0007669"/>
    <property type="project" value="TreeGrafter"/>
</dbReference>
<feature type="transmembrane region" description="Helical" evidence="5">
    <location>
        <begin position="78"/>
        <end position="98"/>
    </location>
</feature>
<dbReference type="Pfam" id="PF01699">
    <property type="entry name" value="Na_Ca_ex"/>
    <property type="match status" value="2"/>
</dbReference>
<comment type="subcellular location">
    <subcellularLocation>
        <location evidence="1">Membrane</location>
        <topology evidence="1">Multi-pass membrane protein</topology>
    </subcellularLocation>
</comment>
<evidence type="ECO:0000256" key="4">
    <source>
        <dbReference type="ARBA" id="ARBA00023136"/>
    </source>
</evidence>
<dbReference type="Proteomes" id="UP000218615">
    <property type="component" value="Unassembled WGS sequence"/>
</dbReference>
<protein>
    <recommendedName>
        <fullName evidence="6">Sodium/calcium exchanger membrane region domain-containing protein</fullName>
    </recommendedName>
</protein>
<keyword evidence="8" id="KW-1185">Reference proteome</keyword>
<evidence type="ECO:0000256" key="1">
    <source>
        <dbReference type="ARBA" id="ARBA00004141"/>
    </source>
</evidence>
<evidence type="ECO:0000313" key="7">
    <source>
        <dbReference type="EMBL" id="SNQ60245.1"/>
    </source>
</evidence>
<feature type="transmembrane region" description="Helical" evidence="5">
    <location>
        <begin position="171"/>
        <end position="195"/>
    </location>
</feature>
<dbReference type="RefSeq" id="WP_096204519.1">
    <property type="nucleotide sequence ID" value="NZ_FZMP01000082.1"/>
</dbReference>
<dbReference type="AlphaFoldDB" id="A0A284VLV0"/>
<dbReference type="GO" id="GO:0008273">
    <property type="term" value="F:calcium, potassium:sodium antiporter activity"/>
    <property type="evidence" value="ECO:0007669"/>
    <property type="project" value="TreeGrafter"/>
</dbReference>
<dbReference type="InterPro" id="IPR004481">
    <property type="entry name" value="K/Na/Ca-exchanger"/>
</dbReference>
<dbReference type="Gene3D" id="1.20.1420.30">
    <property type="entry name" value="NCX, central ion-binding region"/>
    <property type="match status" value="1"/>
</dbReference>
<evidence type="ECO:0000313" key="8">
    <source>
        <dbReference type="Proteomes" id="UP000218615"/>
    </source>
</evidence>
<gene>
    <name evidence="7" type="ORF">MNV_1720004</name>
</gene>
<feature type="transmembrane region" description="Helical" evidence="5">
    <location>
        <begin position="39"/>
        <end position="58"/>
    </location>
</feature>
<reference evidence="8" key="1">
    <citation type="submission" date="2017-06" db="EMBL/GenBank/DDBJ databases">
        <authorList>
            <person name="Cremers G."/>
        </authorList>
    </citation>
    <scope>NUCLEOTIDE SEQUENCE [LARGE SCALE GENOMIC DNA]</scope>
</reference>
<keyword evidence="4 5" id="KW-0472">Membrane</keyword>